<dbReference type="GO" id="GO:0032259">
    <property type="term" value="P:methylation"/>
    <property type="evidence" value="ECO:0007669"/>
    <property type="project" value="UniProtKB-KW"/>
</dbReference>
<dbReference type="EMBL" id="JAAMOW010000004">
    <property type="protein sequence ID" value="NGY04813.1"/>
    <property type="molecule type" value="Genomic_DNA"/>
</dbReference>
<dbReference type="SUPFAM" id="SSF53335">
    <property type="entry name" value="S-adenosyl-L-methionine-dependent methyltransferases"/>
    <property type="match status" value="1"/>
</dbReference>
<dbReference type="Pfam" id="PF04072">
    <property type="entry name" value="LCM"/>
    <property type="match status" value="1"/>
</dbReference>
<name>A0A6M2BRT6_9GAMM</name>
<keyword evidence="1 3" id="KW-0489">Methyltransferase</keyword>
<accession>A0A6M2BRT6</accession>
<dbReference type="InterPro" id="IPR029063">
    <property type="entry name" value="SAM-dependent_MTases_sf"/>
</dbReference>
<sequence>MAREQTARVSPTAYATGYFWFRQGMSHPAFATPQGKRLDRAFRVLTGVTRRLSGFSLDALMLARHKGIDAQLSKAIDSGRIGQVIEIAAGLSPRGWSFMQRYGDRLRYIETDLPTMAACKRALLLQTGSLSERHQLVELDALSSDGPDSLAAVAKRLDPDVGTAIITEGLMNYLDPASARGVWQRIAETLGGFPQGVYFSDVYFNERVQHPAVIAFGALLSAFVKGRMHVHFKSPRDLAQILKGAGFKRVRAVRTDAIAATREYASQRGGDSVRVLEAWA</sequence>
<dbReference type="Proteomes" id="UP000472676">
    <property type="component" value="Unassembled WGS sequence"/>
</dbReference>
<evidence type="ECO:0000256" key="1">
    <source>
        <dbReference type="ARBA" id="ARBA00022603"/>
    </source>
</evidence>
<reference evidence="3 4" key="1">
    <citation type="journal article" date="2014" name="Int. J. Syst. Evol. Microbiol.">
        <title>Solimonas terrae sp. nov., isolated from soil.</title>
        <authorList>
            <person name="Kim S.J."/>
            <person name="Moon J.Y."/>
            <person name="Weon H.Y."/>
            <person name="Ahn J.H."/>
            <person name="Chen W.M."/>
            <person name="Kwon S.W."/>
        </authorList>
    </citation>
    <scope>NUCLEOTIDE SEQUENCE [LARGE SCALE GENOMIC DNA]</scope>
    <source>
        <strain evidence="3 4">KIS83-12</strain>
    </source>
</reference>
<dbReference type="InterPro" id="IPR007213">
    <property type="entry name" value="Ppm1/Ppm2/Tcmp"/>
</dbReference>
<comment type="caution">
    <text evidence="3">The sequence shown here is derived from an EMBL/GenBank/DDBJ whole genome shotgun (WGS) entry which is preliminary data.</text>
</comment>
<evidence type="ECO:0000256" key="2">
    <source>
        <dbReference type="ARBA" id="ARBA00022679"/>
    </source>
</evidence>
<evidence type="ECO:0000313" key="3">
    <source>
        <dbReference type="EMBL" id="NGY04813.1"/>
    </source>
</evidence>
<dbReference type="RefSeq" id="WP_166254931.1">
    <property type="nucleotide sequence ID" value="NZ_JAAMOW010000004.1"/>
</dbReference>
<protein>
    <submittedName>
        <fullName evidence="3">Class I SAM-dependent methyltransferase</fullName>
    </submittedName>
</protein>
<dbReference type="AlphaFoldDB" id="A0A6M2BRT6"/>
<dbReference type="PANTHER" id="PTHR43619">
    <property type="entry name" value="S-ADENOSYL-L-METHIONINE-DEPENDENT METHYLTRANSFERASE YKTD-RELATED"/>
    <property type="match status" value="1"/>
</dbReference>
<evidence type="ECO:0000313" key="4">
    <source>
        <dbReference type="Proteomes" id="UP000472676"/>
    </source>
</evidence>
<gene>
    <name evidence="3" type="ORF">G7Y85_08550</name>
</gene>
<organism evidence="3 4">
    <name type="scientific">Solimonas terrae</name>
    <dbReference type="NCBI Taxonomy" id="1396819"/>
    <lineage>
        <taxon>Bacteria</taxon>
        <taxon>Pseudomonadati</taxon>
        <taxon>Pseudomonadota</taxon>
        <taxon>Gammaproteobacteria</taxon>
        <taxon>Nevskiales</taxon>
        <taxon>Nevskiaceae</taxon>
        <taxon>Solimonas</taxon>
    </lineage>
</organism>
<keyword evidence="4" id="KW-1185">Reference proteome</keyword>
<keyword evidence="2 3" id="KW-0808">Transferase</keyword>
<dbReference type="Gene3D" id="3.40.50.150">
    <property type="entry name" value="Vaccinia Virus protein VP39"/>
    <property type="match status" value="1"/>
</dbReference>
<dbReference type="GO" id="GO:0008168">
    <property type="term" value="F:methyltransferase activity"/>
    <property type="evidence" value="ECO:0007669"/>
    <property type="project" value="UniProtKB-KW"/>
</dbReference>
<proteinExistence type="predicted"/>
<dbReference type="PANTHER" id="PTHR43619:SF2">
    <property type="entry name" value="S-ADENOSYL-L-METHIONINE-DEPENDENT METHYLTRANSFERASES SUPERFAMILY PROTEIN"/>
    <property type="match status" value="1"/>
</dbReference>